<feature type="compositionally biased region" description="Basic residues" evidence="1">
    <location>
        <begin position="282"/>
        <end position="295"/>
    </location>
</feature>
<dbReference type="Gene3D" id="3.30.710.10">
    <property type="entry name" value="Potassium Channel Kv1.1, Chain A"/>
    <property type="match status" value="1"/>
</dbReference>
<dbReference type="InterPro" id="IPR011705">
    <property type="entry name" value="BACK"/>
</dbReference>
<dbReference type="InterPro" id="IPR052407">
    <property type="entry name" value="BTB_POZ_domain_cont_9"/>
</dbReference>
<dbReference type="SMART" id="SM00225">
    <property type="entry name" value="BTB"/>
    <property type="match status" value="1"/>
</dbReference>
<evidence type="ECO:0000256" key="1">
    <source>
        <dbReference type="SAM" id="MobiDB-lite"/>
    </source>
</evidence>
<dbReference type="PROSITE" id="PS50097">
    <property type="entry name" value="BTB"/>
    <property type="match status" value="1"/>
</dbReference>
<feature type="region of interest" description="Disordered" evidence="1">
    <location>
        <begin position="270"/>
        <end position="306"/>
    </location>
</feature>
<dbReference type="AlphaFoldDB" id="A0A7I4YTL9"/>
<dbReference type="SMART" id="SM00875">
    <property type="entry name" value="BACK"/>
    <property type="match status" value="1"/>
</dbReference>
<dbReference type="Pfam" id="PF00651">
    <property type="entry name" value="BTB"/>
    <property type="match status" value="1"/>
</dbReference>
<sequence length="306" mass="35417">MSDESDLEWYIPPIDVNKEMKDSQPGEIDHKGFMSKNMASMFTCRDLSDVTFVVEEEEFPAHKFLLVTRSKYFRAMFLGGLKERNDDKVVLKETSGFAFRALLWYIYTGTLSLIPYDEKQVLEILKVAHMYDFVKLEKAIVEYLKTILNTQNVCEIFNLSLLYSLFDLRLCCISFAVQNIQPVLASQGLVQLPANALTQLLSPCKFYVCAITLFRAVREWIMAHQDLEVNTEEIVMTCVPLPHINRQDLLKEVRQSGLVKADTILDAIEKQDNRRGSNERRRNFHSKGGSRKSRPRPWEMKPAFPF</sequence>
<reference evidence="4" key="1">
    <citation type="submission" date="2020-12" db="UniProtKB">
        <authorList>
            <consortium name="WormBaseParasite"/>
        </authorList>
    </citation>
    <scope>IDENTIFICATION</scope>
    <source>
        <strain evidence="4">MHco3</strain>
    </source>
</reference>
<dbReference type="Proteomes" id="UP000025227">
    <property type="component" value="Unplaced"/>
</dbReference>
<evidence type="ECO:0000313" key="3">
    <source>
        <dbReference type="Proteomes" id="UP000025227"/>
    </source>
</evidence>
<evidence type="ECO:0000313" key="4">
    <source>
        <dbReference type="WBParaSite" id="HCON_00135500-00001"/>
    </source>
</evidence>
<name>A0A7I4YTL9_HAECO</name>
<accession>A0A7I4YTL9</accession>
<evidence type="ECO:0000259" key="2">
    <source>
        <dbReference type="PROSITE" id="PS50097"/>
    </source>
</evidence>
<organism evidence="3 4">
    <name type="scientific">Haemonchus contortus</name>
    <name type="common">Barber pole worm</name>
    <dbReference type="NCBI Taxonomy" id="6289"/>
    <lineage>
        <taxon>Eukaryota</taxon>
        <taxon>Metazoa</taxon>
        <taxon>Ecdysozoa</taxon>
        <taxon>Nematoda</taxon>
        <taxon>Chromadorea</taxon>
        <taxon>Rhabditida</taxon>
        <taxon>Rhabditina</taxon>
        <taxon>Rhabditomorpha</taxon>
        <taxon>Strongyloidea</taxon>
        <taxon>Trichostrongylidae</taxon>
        <taxon>Haemonchus</taxon>
    </lineage>
</organism>
<dbReference type="PANTHER" id="PTHR46306:SF1">
    <property type="entry name" value="BTB_POZ DOMAIN-CONTAINING PROTEIN 9"/>
    <property type="match status" value="1"/>
</dbReference>
<feature type="compositionally biased region" description="Basic and acidic residues" evidence="1">
    <location>
        <begin position="270"/>
        <end position="281"/>
    </location>
</feature>
<keyword evidence="3" id="KW-1185">Reference proteome</keyword>
<dbReference type="Gene3D" id="1.25.40.420">
    <property type="match status" value="1"/>
</dbReference>
<dbReference type="Pfam" id="PF07707">
    <property type="entry name" value="BACK"/>
    <property type="match status" value="1"/>
</dbReference>
<dbReference type="OrthoDB" id="6508661at2759"/>
<feature type="domain" description="BTB" evidence="2">
    <location>
        <begin position="48"/>
        <end position="115"/>
    </location>
</feature>
<proteinExistence type="predicted"/>
<dbReference type="WBParaSite" id="HCON_00135500-00001">
    <property type="protein sequence ID" value="HCON_00135500-00001"/>
    <property type="gene ID" value="HCON_00135500"/>
</dbReference>
<protein>
    <submittedName>
        <fullName evidence="4">BTB domain-containing protein</fullName>
    </submittedName>
</protein>
<dbReference type="OMA" id="FLYTERI"/>
<dbReference type="SUPFAM" id="SSF54695">
    <property type="entry name" value="POZ domain"/>
    <property type="match status" value="1"/>
</dbReference>
<dbReference type="PANTHER" id="PTHR46306">
    <property type="entry name" value="BTB/POZ DOMAIN-CONTAINING PROTEIN 9"/>
    <property type="match status" value="1"/>
</dbReference>
<dbReference type="GO" id="GO:0005737">
    <property type="term" value="C:cytoplasm"/>
    <property type="evidence" value="ECO:0007669"/>
    <property type="project" value="TreeGrafter"/>
</dbReference>
<dbReference type="InterPro" id="IPR000210">
    <property type="entry name" value="BTB/POZ_dom"/>
</dbReference>
<dbReference type="InterPro" id="IPR011333">
    <property type="entry name" value="SKP1/BTB/POZ_sf"/>
</dbReference>